<dbReference type="InterPro" id="IPR016024">
    <property type="entry name" value="ARM-type_fold"/>
</dbReference>
<evidence type="ECO:0000313" key="3">
    <source>
        <dbReference type="Proteomes" id="UP001295684"/>
    </source>
</evidence>
<keyword evidence="3" id="KW-1185">Reference proteome</keyword>
<dbReference type="EMBL" id="CAMPGE010028433">
    <property type="protein sequence ID" value="CAI2385958.1"/>
    <property type="molecule type" value="Genomic_DNA"/>
</dbReference>
<dbReference type="Gene3D" id="1.25.10.10">
    <property type="entry name" value="Leucine-rich Repeat Variant"/>
    <property type="match status" value="1"/>
</dbReference>
<organism evidence="2 3">
    <name type="scientific">Euplotes crassus</name>
    <dbReference type="NCBI Taxonomy" id="5936"/>
    <lineage>
        <taxon>Eukaryota</taxon>
        <taxon>Sar</taxon>
        <taxon>Alveolata</taxon>
        <taxon>Ciliophora</taxon>
        <taxon>Intramacronucleata</taxon>
        <taxon>Spirotrichea</taxon>
        <taxon>Hypotrichia</taxon>
        <taxon>Euplotida</taxon>
        <taxon>Euplotidae</taxon>
        <taxon>Moneuplotes</taxon>
    </lineage>
</organism>
<protein>
    <recommendedName>
        <fullName evidence="4">Armadillo-type fold</fullName>
    </recommendedName>
</protein>
<dbReference type="Proteomes" id="UP001295684">
    <property type="component" value="Unassembled WGS sequence"/>
</dbReference>
<dbReference type="SUPFAM" id="SSF48371">
    <property type="entry name" value="ARM repeat"/>
    <property type="match status" value="1"/>
</dbReference>
<dbReference type="InterPro" id="IPR011989">
    <property type="entry name" value="ARM-like"/>
</dbReference>
<feature type="region of interest" description="Disordered" evidence="1">
    <location>
        <begin position="577"/>
        <end position="602"/>
    </location>
</feature>
<accession>A0AAD2DAU6</accession>
<evidence type="ECO:0000313" key="2">
    <source>
        <dbReference type="EMBL" id="CAI2385958.1"/>
    </source>
</evidence>
<evidence type="ECO:0000256" key="1">
    <source>
        <dbReference type="SAM" id="MobiDB-lite"/>
    </source>
</evidence>
<dbReference type="AlphaFoldDB" id="A0AAD2DAU6"/>
<sequence>MEAIEETDMDIDGFIDQNLQFTQNNEDIKYLEQQYDQKDATQGDQEYYDLLADFKTIDPSVKFYIVTNLERLVRTCSQPVQSQKVLSQITSMEFINGIIGYSELIYEYIKQIQALSKTSSDKLIYLNALENILNDSLERYIIEKIEWAIFELICSLGNDEQLQEQSERIMNEFYQSNVVAKKTSIFMIITQLYEMVNENTKHQFSEIFLNGAQGTSSVMKRKICQNLPEAIFIEPLHRIEMLEEFLKDPNEYVRIEATNAISRFYDAKILDYSKFIDILKDIFENPREKSWRVKYSLIEVVYKTIKKLSIENLNDPAFVSFLQVYFELDNEENNAMHNIIGIDCIFSWAQRVFMNKVDESINNKIASGKESSKYSKSSQNNSNDPLFLSNIEHFILLCEQMIKLFSHKNTHYLVKQKICLGISKIVTIPVSNKDLKYMYSKLLSELRHQFLKHPNKYSYLFKEFLDDLNSKLMHFKEEKTDIKEAHGNYFNIFDCPPTQEIESKESSEQSASEIYQRMMIKNFRKIIRPELIELVSKPKVEEKWLNRISILNLMTLLLQDELYATIDEYLEELTKKQNEDKEMKENEEIHDQDGESPKKEPHLDDFIESSTILQYFAKKYNEICSQKGYTEILDKNENKDANLSPQVNVNTNLVNKEAIEIVRKIEMNSYKYQNKYLARANQKFVQNYIKKPMEVS</sequence>
<evidence type="ECO:0008006" key="4">
    <source>
        <dbReference type="Google" id="ProtNLM"/>
    </source>
</evidence>
<reference evidence="2" key="1">
    <citation type="submission" date="2023-07" db="EMBL/GenBank/DDBJ databases">
        <authorList>
            <consortium name="AG Swart"/>
            <person name="Singh M."/>
            <person name="Singh A."/>
            <person name="Seah K."/>
            <person name="Emmerich C."/>
        </authorList>
    </citation>
    <scope>NUCLEOTIDE SEQUENCE</scope>
    <source>
        <strain evidence="2">DP1</strain>
    </source>
</reference>
<gene>
    <name evidence="2" type="ORF">ECRASSUSDP1_LOCUS27555</name>
</gene>
<comment type="caution">
    <text evidence="2">The sequence shown here is derived from an EMBL/GenBank/DDBJ whole genome shotgun (WGS) entry which is preliminary data.</text>
</comment>
<proteinExistence type="predicted"/>
<name>A0AAD2DAU6_EUPCR</name>